<keyword evidence="4" id="KW-0472">Membrane</keyword>
<dbReference type="Gene3D" id="3.30.1150.10">
    <property type="match status" value="1"/>
</dbReference>
<dbReference type="Pfam" id="PF03544">
    <property type="entry name" value="TonB_C"/>
    <property type="match status" value="1"/>
</dbReference>
<organism evidence="7 8">
    <name type="scientific">Mesorhizobium liriopis</name>
    <dbReference type="NCBI Taxonomy" id="2953882"/>
    <lineage>
        <taxon>Bacteria</taxon>
        <taxon>Pseudomonadati</taxon>
        <taxon>Pseudomonadota</taxon>
        <taxon>Alphaproteobacteria</taxon>
        <taxon>Hyphomicrobiales</taxon>
        <taxon>Phyllobacteriaceae</taxon>
        <taxon>Mesorhizobium</taxon>
    </lineage>
</organism>
<dbReference type="Proteomes" id="UP001205906">
    <property type="component" value="Unassembled WGS sequence"/>
</dbReference>
<evidence type="ECO:0000256" key="3">
    <source>
        <dbReference type="ARBA" id="ARBA00022989"/>
    </source>
</evidence>
<dbReference type="RefSeq" id="WP_252815017.1">
    <property type="nucleotide sequence ID" value="NZ_JAMXQS010000001.1"/>
</dbReference>
<feature type="compositionally biased region" description="Basic and acidic residues" evidence="5">
    <location>
        <begin position="141"/>
        <end position="161"/>
    </location>
</feature>
<reference evidence="7 8" key="1">
    <citation type="submission" date="2022-06" db="EMBL/GenBank/DDBJ databases">
        <title>Mesorhizobium sp. strain RP14 Genome sequencing and assembly.</title>
        <authorList>
            <person name="Kim I."/>
        </authorList>
    </citation>
    <scope>NUCLEOTIDE SEQUENCE [LARGE SCALE GENOMIC DNA]</scope>
    <source>
        <strain evidence="8">RP14(2022)</strain>
    </source>
</reference>
<feature type="compositionally biased region" description="Pro residues" evidence="5">
    <location>
        <begin position="110"/>
        <end position="136"/>
    </location>
</feature>
<evidence type="ECO:0000256" key="1">
    <source>
        <dbReference type="ARBA" id="ARBA00004167"/>
    </source>
</evidence>
<keyword evidence="2" id="KW-0812">Transmembrane</keyword>
<keyword evidence="8" id="KW-1185">Reference proteome</keyword>
<gene>
    <name evidence="7" type="ORF">NGM99_00105</name>
</gene>
<feature type="compositionally biased region" description="Basic and acidic residues" evidence="5">
    <location>
        <begin position="195"/>
        <end position="221"/>
    </location>
</feature>
<accession>A0ABT1C036</accession>
<dbReference type="InterPro" id="IPR006260">
    <property type="entry name" value="TonB/TolA_C"/>
</dbReference>
<protein>
    <submittedName>
        <fullName evidence="7">TonB family protein</fullName>
    </submittedName>
</protein>
<evidence type="ECO:0000313" key="8">
    <source>
        <dbReference type="Proteomes" id="UP001205906"/>
    </source>
</evidence>
<comment type="subcellular location">
    <subcellularLocation>
        <location evidence="1">Membrane</location>
        <topology evidence="1">Single-pass membrane protein</topology>
    </subcellularLocation>
</comment>
<keyword evidence="3" id="KW-1133">Transmembrane helix</keyword>
<evidence type="ECO:0000256" key="2">
    <source>
        <dbReference type="ARBA" id="ARBA00022692"/>
    </source>
</evidence>
<name>A0ABT1C036_9HYPH</name>
<proteinExistence type="predicted"/>
<comment type="caution">
    <text evidence="7">The sequence shown here is derived from an EMBL/GenBank/DDBJ whole genome shotgun (WGS) entry which is preliminary data.</text>
</comment>
<evidence type="ECO:0000256" key="4">
    <source>
        <dbReference type="ARBA" id="ARBA00023136"/>
    </source>
</evidence>
<evidence type="ECO:0000256" key="5">
    <source>
        <dbReference type="SAM" id="MobiDB-lite"/>
    </source>
</evidence>
<feature type="region of interest" description="Disordered" evidence="5">
    <location>
        <begin position="51"/>
        <end position="259"/>
    </location>
</feature>
<feature type="domain" description="TonB C-terminal" evidence="6">
    <location>
        <begin position="282"/>
        <end position="347"/>
    </location>
</feature>
<dbReference type="InterPro" id="IPR037682">
    <property type="entry name" value="TonB_C"/>
</dbReference>
<evidence type="ECO:0000259" key="6">
    <source>
        <dbReference type="Pfam" id="PF03544"/>
    </source>
</evidence>
<dbReference type="NCBIfam" id="TIGR01352">
    <property type="entry name" value="tonB_Cterm"/>
    <property type="match status" value="1"/>
</dbReference>
<sequence length="353" mass="36759">MKAGLSTSVIFHAAVLGVGLISLGAPKPLDAGATESLPVSVISSEELAQMVQGDKTAALSEKPAPKPTTKPDVKPDAQNIGDNDNDLSTPPTPEPSPREVKQAAAQPESEPTPEPTPVPAPEPAPKVEPTPKPEPTPATETKVEPTPKQEVKPEPTPEQKTAEVTPDALKLPDSAPSPAMKPKPTPPAEAQTAKAPDKKEAEKPAEKKTAQKSDAKEKSLEDEVAMLLDKQKASGGGAKRSSDQASLGGKKTTGAKLSQGEMDALRSQLSGCWSIPAGAEGVEGLRVSVSFSLDSSGKLDGRPQITASSGDTTFDQSAVRAVQKCDNAGFTLPMDKADTWSQVVVNFDPSEMF</sequence>
<dbReference type="SUPFAM" id="SSF74653">
    <property type="entry name" value="TolA/TonB C-terminal domain"/>
    <property type="match status" value="1"/>
</dbReference>
<evidence type="ECO:0000313" key="7">
    <source>
        <dbReference type="EMBL" id="MCO6048191.1"/>
    </source>
</evidence>
<dbReference type="EMBL" id="JAMXQS010000001">
    <property type="protein sequence ID" value="MCO6048191.1"/>
    <property type="molecule type" value="Genomic_DNA"/>
</dbReference>